<gene>
    <name evidence="2" type="ORF">KC19_VG096200</name>
</gene>
<protein>
    <recommendedName>
        <fullName evidence="1">K+ potassium transporter integral membrane domain-containing protein</fullName>
    </recommendedName>
</protein>
<evidence type="ECO:0000259" key="1">
    <source>
        <dbReference type="Pfam" id="PF02705"/>
    </source>
</evidence>
<dbReference type="AlphaFoldDB" id="A0A8T0HNF9"/>
<dbReference type="Pfam" id="PF02705">
    <property type="entry name" value="K_trans"/>
    <property type="match status" value="1"/>
</dbReference>
<reference evidence="2" key="1">
    <citation type="submission" date="2020-06" db="EMBL/GenBank/DDBJ databases">
        <title>WGS assembly of Ceratodon purpureus strain R40.</title>
        <authorList>
            <person name="Carey S.B."/>
            <person name="Jenkins J."/>
            <person name="Shu S."/>
            <person name="Lovell J.T."/>
            <person name="Sreedasyam A."/>
            <person name="Maumus F."/>
            <person name="Tiley G.P."/>
            <person name="Fernandez-Pozo N."/>
            <person name="Barry K."/>
            <person name="Chen C."/>
            <person name="Wang M."/>
            <person name="Lipzen A."/>
            <person name="Daum C."/>
            <person name="Saski C.A."/>
            <person name="Payton A.C."/>
            <person name="Mcbreen J.C."/>
            <person name="Conrad R.E."/>
            <person name="Kollar L.M."/>
            <person name="Olsson S."/>
            <person name="Huttunen S."/>
            <person name="Landis J.B."/>
            <person name="Wickett N.J."/>
            <person name="Johnson M.G."/>
            <person name="Rensing S.A."/>
            <person name="Grimwood J."/>
            <person name="Schmutz J."/>
            <person name="Mcdaniel S.F."/>
        </authorList>
    </citation>
    <scope>NUCLEOTIDE SEQUENCE</scope>
    <source>
        <strain evidence="2">R40</strain>
    </source>
</reference>
<evidence type="ECO:0000313" key="3">
    <source>
        <dbReference type="Proteomes" id="UP000822688"/>
    </source>
</evidence>
<dbReference type="InterPro" id="IPR053951">
    <property type="entry name" value="K_trans_N"/>
</dbReference>
<dbReference type="EMBL" id="CM026426">
    <property type="protein sequence ID" value="KAG0572450.1"/>
    <property type="molecule type" value="Genomic_DNA"/>
</dbReference>
<name>A0A8T0HNF9_CERPU</name>
<sequence>MFHPHLERLRLQGVVYPLLMTGYIGQTACLLKHLDEVEHAFFKSVPGYRWQPWCSACLTVINLWT</sequence>
<organism evidence="2 3">
    <name type="scientific">Ceratodon purpureus</name>
    <name type="common">Fire moss</name>
    <name type="synonym">Dicranum purpureum</name>
    <dbReference type="NCBI Taxonomy" id="3225"/>
    <lineage>
        <taxon>Eukaryota</taxon>
        <taxon>Viridiplantae</taxon>
        <taxon>Streptophyta</taxon>
        <taxon>Embryophyta</taxon>
        <taxon>Bryophyta</taxon>
        <taxon>Bryophytina</taxon>
        <taxon>Bryopsida</taxon>
        <taxon>Dicranidae</taxon>
        <taxon>Pseudoditrichales</taxon>
        <taxon>Ditrichaceae</taxon>
        <taxon>Ceratodon</taxon>
    </lineage>
</organism>
<evidence type="ECO:0000313" key="2">
    <source>
        <dbReference type="EMBL" id="KAG0572450.1"/>
    </source>
</evidence>
<keyword evidence="3" id="KW-1185">Reference proteome</keyword>
<proteinExistence type="predicted"/>
<accession>A0A8T0HNF9</accession>
<dbReference type="Proteomes" id="UP000822688">
    <property type="component" value="Chromosome V"/>
</dbReference>
<comment type="caution">
    <text evidence="2">The sequence shown here is derived from an EMBL/GenBank/DDBJ whole genome shotgun (WGS) entry which is preliminary data.</text>
</comment>
<feature type="domain" description="K+ potassium transporter integral membrane" evidence="1">
    <location>
        <begin position="11"/>
        <end position="60"/>
    </location>
</feature>